<dbReference type="Gene3D" id="3.10.20.90">
    <property type="entry name" value="Phosphatidylinositol 3-kinase Catalytic Subunit, Chain A, domain 1"/>
    <property type="match status" value="1"/>
</dbReference>
<name>A0AAN7U9N4_9MYCE</name>
<dbReference type="Gene3D" id="1.25.40.420">
    <property type="match status" value="1"/>
</dbReference>
<dbReference type="FunFam" id="1.25.40.420:FF:000054">
    <property type="entry name" value="Uncharacterized protein"/>
    <property type="match status" value="1"/>
</dbReference>
<dbReference type="InterPro" id="IPR000210">
    <property type="entry name" value="BTB/POZ_dom"/>
</dbReference>
<proteinExistence type="predicted"/>
<dbReference type="CDD" id="cd01763">
    <property type="entry name" value="Ubl_SUMO_like"/>
    <property type="match status" value="1"/>
</dbReference>
<dbReference type="Proteomes" id="UP001344447">
    <property type="component" value="Unassembled WGS sequence"/>
</dbReference>
<dbReference type="SMART" id="SM00225">
    <property type="entry name" value="BTB"/>
    <property type="match status" value="1"/>
</dbReference>
<keyword evidence="4" id="KW-1185">Reference proteome</keyword>
<dbReference type="Gene3D" id="3.30.710.10">
    <property type="entry name" value="Potassium Channel Kv1.1, Chain A"/>
    <property type="match status" value="1"/>
</dbReference>
<dbReference type="AlphaFoldDB" id="A0AAN7U9N4"/>
<comment type="caution">
    <text evidence="3">The sequence shown here is derived from an EMBL/GenBank/DDBJ whole genome shotgun (WGS) entry which is preliminary data.</text>
</comment>
<feature type="compositionally biased region" description="Low complexity" evidence="1">
    <location>
        <begin position="10"/>
        <end position="46"/>
    </location>
</feature>
<feature type="region of interest" description="Disordered" evidence="1">
    <location>
        <begin position="1"/>
        <end position="54"/>
    </location>
</feature>
<accession>A0AAN7U9N4</accession>
<evidence type="ECO:0000313" key="3">
    <source>
        <dbReference type="EMBL" id="KAK5582285.1"/>
    </source>
</evidence>
<evidence type="ECO:0000256" key="1">
    <source>
        <dbReference type="SAM" id="MobiDB-lite"/>
    </source>
</evidence>
<dbReference type="InterPro" id="IPR011333">
    <property type="entry name" value="SKP1/BTB/POZ_sf"/>
</dbReference>
<gene>
    <name evidence="3" type="ORF">RB653_003868</name>
</gene>
<sequence length="362" mass="41100">MSFHLNTSGLQTITTNNVNNNMSSTTISTPTTTTQPQLQQQQQTNGGSVGTGTITGQLLSTQQVQQQAQQQSVNNTPPPSVENITIYILPVGIPTSNLPPFLMKKHTLFKRLFAHISQRFSIEEPQLIFLFQDRIDPEQCPNDIGLISGETIVVRRVKNKIHETKQATLSSFVNNIGSLFNNPIYSDITFKLLDGSELHSHKNILSSRCQKFQAMFQNDMIESQSKEIEIVNYESAVFRKMVEYLYSDSLNEDNIEMILQLIIIADEYLLDTLKNYCELKLITEINSNNVAIFLLKSDIYNCKFLKKSSMEYILGNVKKLFQDKEFNKILSESPSLLLEVIQEMAPLYDDSVNGARKSYFTI</sequence>
<feature type="domain" description="BTB" evidence="2">
    <location>
        <begin position="186"/>
        <end position="254"/>
    </location>
</feature>
<evidence type="ECO:0000313" key="4">
    <source>
        <dbReference type="Proteomes" id="UP001344447"/>
    </source>
</evidence>
<dbReference type="SUPFAM" id="SSF54695">
    <property type="entry name" value="POZ domain"/>
    <property type="match status" value="1"/>
</dbReference>
<dbReference type="CDD" id="cd14733">
    <property type="entry name" value="BACK"/>
    <property type="match status" value="1"/>
</dbReference>
<dbReference type="PANTHER" id="PTHR24413">
    <property type="entry name" value="SPECKLE-TYPE POZ PROTEIN"/>
    <property type="match status" value="1"/>
</dbReference>
<evidence type="ECO:0000259" key="2">
    <source>
        <dbReference type="PROSITE" id="PS50097"/>
    </source>
</evidence>
<reference evidence="3 4" key="1">
    <citation type="submission" date="2023-11" db="EMBL/GenBank/DDBJ databases">
        <title>Dfirmibasis_genome.</title>
        <authorList>
            <person name="Edelbroek B."/>
            <person name="Kjellin J."/>
            <person name="Jerlstrom-Hultqvist J."/>
            <person name="Soderbom F."/>
        </authorList>
    </citation>
    <scope>NUCLEOTIDE SEQUENCE [LARGE SCALE GENOMIC DNA]</scope>
    <source>
        <strain evidence="3 4">TNS-C-14</strain>
    </source>
</reference>
<dbReference type="EMBL" id="JAVFKY010000001">
    <property type="protein sequence ID" value="KAK5582285.1"/>
    <property type="molecule type" value="Genomic_DNA"/>
</dbReference>
<dbReference type="InterPro" id="IPR029071">
    <property type="entry name" value="Ubiquitin-like_domsf"/>
</dbReference>
<dbReference type="SUPFAM" id="SSF54236">
    <property type="entry name" value="Ubiquitin-like"/>
    <property type="match status" value="1"/>
</dbReference>
<dbReference type="PROSITE" id="PS50097">
    <property type="entry name" value="BTB"/>
    <property type="match status" value="1"/>
</dbReference>
<dbReference type="Pfam" id="PF00651">
    <property type="entry name" value="BTB"/>
    <property type="match status" value="1"/>
</dbReference>
<protein>
    <recommendedName>
        <fullName evidence="2">BTB domain-containing protein</fullName>
    </recommendedName>
</protein>
<organism evidence="3 4">
    <name type="scientific">Dictyostelium firmibasis</name>
    <dbReference type="NCBI Taxonomy" id="79012"/>
    <lineage>
        <taxon>Eukaryota</taxon>
        <taxon>Amoebozoa</taxon>
        <taxon>Evosea</taxon>
        <taxon>Eumycetozoa</taxon>
        <taxon>Dictyostelia</taxon>
        <taxon>Dictyosteliales</taxon>
        <taxon>Dictyosteliaceae</taxon>
        <taxon>Dictyostelium</taxon>
    </lineage>
</organism>